<feature type="domain" description="HTH deoR-type" evidence="7">
    <location>
        <begin position="2"/>
        <end position="57"/>
    </location>
</feature>
<proteinExistence type="predicted"/>
<dbReference type="PROSITE" id="PS00894">
    <property type="entry name" value="HTH_DEOR_1"/>
    <property type="match status" value="1"/>
</dbReference>
<organism evidence="8 9">
    <name type="scientific">Secundilactobacillus odoratitofui DSM 19909 = JCM 15043</name>
    <dbReference type="NCBI Taxonomy" id="1423776"/>
    <lineage>
        <taxon>Bacteria</taxon>
        <taxon>Bacillati</taxon>
        <taxon>Bacillota</taxon>
        <taxon>Bacilli</taxon>
        <taxon>Lactobacillales</taxon>
        <taxon>Lactobacillaceae</taxon>
        <taxon>Secundilactobacillus</taxon>
    </lineage>
</organism>
<reference evidence="8 9" key="1">
    <citation type="journal article" date="2015" name="Genome Announc.">
        <title>Expanding the biotechnology potential of lactobacilli through comparative genomics of 213 strains and associated genera.</title>
        <authorList>
            <person name="Sun Z."/>
            <person name="Harris H.M."/>
            <person name="McCann A."/>
            <person name="Guo C."/>
            <person name="Argimon S."/>
            <person name="Zhang W."/>
            <person name="Yang X."/>
            <person name="Jeffery I.B."/>
            <person name="Cooney J.C."/>
            <person name="Kagawa T.F."/>
            <person name="Liu W."/>
            <person name="Song Y."/>
            <person name="Salvetti E."/>
            <person name="Wrobel A."/>
            <person name="Rasinkangas P."/>
            <person name="Parkhill J."/>
            <person name="Rea M.C."/>
            <person name="O'Sullivan O."/>
            <person name="Ritari J."/>
            <person name="Douillard F.P."/>
            <person name="Paul Ross R."/>
            <person name="Yang R."/>
            <person name="Briner A.E."/>
            <person name="Felis G.E."/>
            <person name="de Vos W.M."/>
            <person name="Barrangou R."/>
            <person name="Klaenhammer T.R."/>
            <person name="Caufield P.W."/>
            <person name="Cui Y."/>
            <person name="Zhang H."/>
            <person name="O'Toole P.W."/>
        </authorList>
    </citation>
    <scope>NUCLEOTIDE SEQUENCE [LARGE SCALE GENOMIC DNA]</scope>
    <source>
        <strain evidence="8 9">DSM 19909</strain>
    </source>
</reference>
<gene>
    <name evidence="8" type="ORF">FD04_GL000276</name>
</gene>
<evidence type="ECO:0000313" key="8">
    <source>
        <dbReference type="EMBL" id="KRK98544.1"/>
    </source>
</evidence>
<name>A0A0R1LSU0_9LACO</name>
<dbReference type="EMBL" id="AZEE01000027">
    <property type="protein sequence ID" value="KRK98544.1"/>
    <property type="molecule type" value="Genomic_DNA"/>
</dbReference>
<keyword evidence="4" id="KW-0238">DNA-binding</keyword>
<dbReference type="PANTHER" id="PTHR30363:SF4">
    <property type="entry name" value="GLYCEROL-3-PHOSPHATE REGULON REPRESSOR"/>
    <property type="match status" value="1"/>
</dbReference>
<dbReference type="Proteomes" id="UP000051160">
    <property type="component" value="Unassembled WGS sequence"/>
</dbReference>
<keyword evidence="9" id="KW-1185">Reference proteome</keyword>
<dbReference type="InterPro" id="IPR036390">
    <property type="entry name" value="WH_DNA-bd_sf"/>
</dbReference>
<dbReference type="OrthoDB" id="9797223at2"/>
<keyword evidence="3" id="KW-0805">Transcription regulation</keyword>
<protein>
    <recommendedName>
        <fullName evidence="1">Lactose phosphotransferase system repressor</fullName>
    </recommendedName>
</protein>
<dbReference type="InterPro" id="IPR001034">
    <property type="entry name" value="DeoR_HTH"/>
</dbReference>
<evidence type="ECO:0000256" key="1">
    <source>
        <dbReference type="ARBA" id="ARBA00021390"/>
    </source>
</evidence>
<dbReference type="Gene3D" id="3.40.50.1360">
    <property type="match status" value="1"/>
</dbReference>
<dbReference type="SMART" id="SM01134">
    <property type="entry name" value="DeoRC"/>
    <property type="match status" value="1"/>
</dbReference>
<dbReference type="RefSeq" id="WP_056946913.1">
    <property type="nucleotide sequence ID" value="NZ_AZEE01000027.1"/>
</dbReference>
<dbReference type="SMART" id="SM00420">
    <property type="entry name" value="HTH_DEOR"/>
    <property type="match status" value="1"/>
</dbReference>
<evidence type="ECO:0000256" key="6">
    <source>
        <dbReference type="ARBA" id="ARBA00024937"/>
    </source>
</evidence>
<dbReference type="PANTHER" id="PTHR30363">
    <property type="entry name" value="HTH-TYPE TRANSCRIPTIONAL REGULATOR SRLR-RELATED"/>
    <property type="match status" value="1"/>
</dbReference>
<dbReference type="PATRIC" id="fig|1423776.4.peg.277"/>
<dbReference type="STRING" id="1423776.FD04_GL000276"/>
<dbReference type="GO" id="GO:0003700">
    <property type="term" value="F:DNA-binding transcription factor activity"/>
    <property type="evidence" value="ECO:0007669"/>
    <property type="project" value="InterPro"/>
</dbReference>
<dbReference type="GO" id="GO:0003677">
    <property type="term" value="F:DNA binding"/>
    <property type="evidence" value="ECO:0007669"/>
    <property type="project" value="UniProtKB-KW"/>
</dbReference>
<evidence type="ECO:0000256" key="3">
    <source>
        <dbReference type="ARBA" id="ARBA00023015"/>
    </source>
</evidence>
<dbReference type="PRINTS" id="PR00037">
    <property type="entry name" value="HTHLACR"/>
</dbReference>
<dbReference type="AlphaFoldDB" id="A0A0R1LSU0"/>
<keyword evidence="2" id="KW-0678">Repressor</keyword>
<evidence type="ECO:0000313" key="9">
    <source>
        <dbReference type="Proteomes" id="UP000051160"/>
    </source>
</evidence>
<dbReference type="InterPro" id="IPR014036">
    <property type="entry name" value="DeoR-like_C"/>
</dbReference>
<dbReference type="Pfam" id="PF00455">
    <property type="entry name" value="DeoRC"/>
    <property type="match status" value="1"/>
</dbReference>
<evidence type="ECO:0000256" key="2">
    <source>
        <dbReference type="ARBA" id="ARBA00022491"/>
    </source>
</evidence>
<keyword evidence="5" id="KW-0804">Transcription</keyword>
<dbReference type="PROSITE" id="PS51000">
    <property type="entry name" value="HTH_DEOR_2"/>
    <property type="match status" value="1"/>
</dbReference>
<comment type="caution">
    <text evidence="8">The sequence shown here is derived from an EMBL/GenBank/DDBJ whole genome shotgun (WGS) entry which is preliminary data.</text>
</comment>
<dbReference type="Pfam" id="PF08220">
    <property type="entry name" value="HTH_DeoR"/>
    <property type="match status" value="1"/>
</dbReference>
<sequence>MKKNRSESILEFVNQHHQVAVSELAAAFDVSLVTIRKDLTTLEEKGLLKRHHGMATVNDSDDLNYRLAQNYEVKQKIAIEAANLVESQDTIMIESGSTCALLAQQLGKQKKQVTIITNSAFIANFVRNFASLTIILLGGNYQPHSQVMVGPLTSQAIENFSVNYLFVGTDGFDAQKGFYCSDMMRAEVVKKMRASAQQLTILTDSSKFEKSDLVHQFSLDEVDNVITDDRIEPRAKKAIHQAQVNIQTVAKEK</sequence>
<evidence type="ECO:0000256" key="4">
    <source>
        <dbReference type="ARBA" id="ARBA00023125"/>
    </source>
</evidence>
<dbReference type="InterPro" id="IPR037171">
    <property type="entry name" value="NagB/RpiA_transferase-like"/>
</dbReference>
<evidence type="ECO:0000256" key="5">
    <source>
        <dbReference type="ARBA" id="ARBA00023163"/>
    </source>
</evidence>
<dbReference type="InterPro" id="IPR050313">
    <property type="entry name" value="Carb_Metab_HTH_regulators"/>
</dbReference>
<dbReference type="InterPro" id="IPR018356">
    <property type="entry name" value="Tscrpt_reg_HTH_DeoR_CS"/>
</dbReference>
<comment type="function">
    <text evidence="6">Repressor of the lactose catabolism operon. Galactose-6-phosphate is the inducer.</text>
</comment>
<evidence type="ECO:0000259" key="7">
    <source>
        <dbReference type="PROSITE" id="PS51000"/>
    </source>
</evidence>
<dbReference type="SUPFAM" id="SSF100950">
    <property type="entry name" value="NagB/RpiA/CoA transferase-like"/>
    <property type="match status" value="1"/>
</dbReference>
<dbReference type="InterPro" id="IPR036388">
    <property type="entry name" value="WH-like_DNA-bd_sf"/>
</dbReference>
<dbReference type="SUPFAM" id="SSF46785">
    <property type="entry name" value="Winged helix' DNA-binding domain"/>
    <property type="match status" value="1"/>
</dbReference>
<dbReference type="Gene3D" id="1.10.10.10">
    <property type="entry name" value="Winged helix-like DNA-binding domain superfamily/Winged helix DNA-binding domain"/>
    <property type="match status" value="1"/>
</dbReference>
<accession>A0A0R1LSU0</accession>